<dbReference type="InterPro" id="IPR013976">
    <property type="entry name" value="HDOD"/>
</dbReference>
<dbReference type="OrthoDB" id="9803649at2"/>
<reference evidence="2" key="1">
    <citation type="submission" date="2006-05" db="EMBL/GenBank/DDBJ databases">
        <title>Annotation of the draft genome assembly of Desulfuromonas acetoxidans DSM 684.</title>
        <authorList>
            <consortium name="US DOE Joint Genome Institute (JGI-ORNL)"/>
            <person name="Larimer F."/>
            <person name="Land M."/>
            <person name="Hauser L."/>
        </authorList>
    </citation>
    <scope>NUCLEOTIDE SEQUENCE [LARGE SCALE GENOMIC DNA]</scope>
    <source>
        <strain evidence="2">DSM 684</strain>
    </source>
</reference>
<name>Q1JVF6_DESA6</name>
<dbReference type="InterPro" id="IPR052340">
    <property type="entry name" value="RNase_Y/CdgJ"/>
</dbReference>
<proteinExistence type="predicted"/>
<comment type="caution">
    <text evidence="2">The sequence shown here is derived from an EMBL/GenBank/DDBJ whole genome shotgun (WGS) entry which is preliminary data.</text>
</comment>
<dbReference type="PANTHER" id="PTHR33525">
    <property type="match status" value="1"/>
</dbReference>
<evidence type="ECO:0000313" key="3">
    <source>
        <dbReference type="Proteomes" id="UP000005695"/>
    </source>
</evidence>
<dbReference type="RefSeq" id="WP_006003233.1">
    <property type="nucleotide sequence ID" value="NZ_AAEW02000041.1"/>
</dbReference>
<protein>
    <submittedName>
        <fullName evidence="2">Signal transduction protein</fullName>
    </submittedName>
</protein>
<dbReference type="PROSITE" id="PS51833">
    <property type="entry name" value="HDOD"/>
    <property type="match status" value="1"/>
</dbReference>
<dbReference type="SUPFAM" id="SSF109604">
    <property type="entry name" value="HD-domain/PDEase-like"/>
    <property type="match status" value="1"/>
</dbReference>
<evidence type="ECO:0000259" key="1">
    <source>
        <dbReference type="PROSITE" id="PS51833"/>
    </source>
</evidence>
<accession>Q1JVF6</accession>
<reference evidence="2" key="2">
    <citation type="submission" date="2006-05" db="EMBL/GenBank/DDBJ databases">
        <title>Sequencing of the draft genome and assembly of Desulfuromonas acetoxidans DSM 684.</title>
        <authorList>
            <consortium name="US DOE Joint Genome Institute (JGI-PGF)"/>
            <person name="Copeland A."/>
            <person name="Lucas S."/>
            <person name="Lapidus A."/>
            <person name="Barry K."/>
            <person name="Detter J.C."/>
            <person name="Glavina del Rio T."/>
            <person name="Hammon N."/>
            <person name="Israni S."/>
            <person name="Dalin E."/>
            <person name="Tice H."/>
            <person name="Bruce D."/>
            <person name="Pitluck S."/>
            <person name="Richardson P."/>
        </authorList>
    </citation>
    <scope>NUCLEOTIDE SEQUENCE [LARGE SCALE GENOMIC DNA]</scope>
    <source>
        <strain evidence="2">DSM 684</strain>
    </source>
</reference>
<organism evidence="2 3">
    <name type="scientific">Desulfuromonas acetoxidans (strain DSM 684 / 11070)</name>
    <dbReference type="NCBI Taxonomy" id="281689"/>
    <lineage>
        <taxon>Bacteria</taxon>
        <taxon>Pseudomonadati</taxon>
        <taxon>Thermodesulfobacteriota</taxon>
        <taxon>Desulfuromonadia</taxon>
        <taxon>Desulfuromonadales</taxon>
        <taxon>Desulfuromonadaceae</taxon>
        <taxon>Desulfuromonas</taxon>
    </lineage>
</organism>
<dbReference type="PANTHER" id="PTHR33525:SF3">
    <property type="entry name" value="RIBONUCLEASE Y"/>
    <property type="match status" value="1"/>
</dbReference>
<gene>
    <name evidence="2" type="ORF">Dace_0041</name>
</gene>
<dbReference type="Proteomes" id="UP000005695">
    <property type="component" value="Unassembled WGS sequence"/>
</dbReference>
<feature type="domain" description="HDOD" evidence="1">
    <location>
        <begin position="15"/>
        <end position="210"/>
    </location>
</feature>
<dbReference type="AlphaFoldDB" id="Q1JVF6"/>
<sequence>MSMTPEEIIKDINQLVSLPEVVVRANQLLDSPTADAEEIGEVISHDPALSAQLLKLVNSAFYHLPTKVETVSRAITVVGLNELRSLIFAATATETFQDLSPESIDMNAFWQRSVYCGLIAKKLSMVLLGGSGETMFLTGLLHDVGRLILYSQLPEQAQQIVSEAEKGQSSLTAIEEKVLGFSSAQLGSALLESWELPQRLWKPVRFQASPENAGDFQGEATLLKVALQITNCVEPELKSGQPVQLASLSKIEIHGLEIPREQLELLISDASVECFDVLAIVNPNAGMIF</sequence>
<dbReference type="Gene3D" id="1.10.3210.10">
    <property type="entry name" value="Hypothetical protein af1432"/>
    <property type="match status" value="1"/>
</dbReference>
<keyword evidence="3" id="KW-1185">Reference proteome</keyword>
<evidence type="ECO:0000313" key="2">
    <source>
        <dbReference type="EMBL" id="EAT14224.1"/>
    </source>
</evidence>
<dbReference type="Pfam" id="PF08668">
    <property type="entry name" value="HDOD"/>
    <property type="match status" value="1"/>
</dbReference>
<dbReference type="EMBL" id="AAEW02000041">
    <property type="protein sequence ID" value="EAT14224.1"/>
    <property type="molecule type" value="Genomic_DNA"/>
</dbReference>